<name>A0A2U1JI82_9FLAO</name>
<dbReference type="OrthoDB" id="834927at2"/>
<proteinExistence type="predicted"/>
<evidence type="ECO:0000256" key="4">
    <source>
        <dbReference type="ARBA" id="ARBA00023136"/>
    </source>
</evidence>
<keyword evidence="3 5" id="KW-1133">Transmembrane helix</keyword>
<feature type="transmembrane region" description="Helical" evidence="5">
    <location>
        <begin position="34"/>
        <end position="51"/>
    </location>
</feature>
<reference evidence="7 8" key="1">
    <citation type="submission" date="2018-04" db="EMBL/GenBank/DDBJ databases">
        <title>Flavobacterium sp. nov., isolated from glacier ice.</title>
        <authorList>
            <person name="Liu Q."/>
            <person name="Xin Y.-H."/>
        </authorList>
    </citation>
    <scope>NUCLEOTIDE SEQUENCE [LARGE SCALE GENOMIC DNA]</scope>
    <source>
        <strain evidence="7 8">RB1R5</strain>
    </source>
</reference>
<organism evidence="7 8">
    <name type="scientific">Flavobacterium psychrotolerans</name>
    <dbReference type="NCBI Taxonomy" id="2169410"/>
    <lineage>
        <taxon>Bacteria</taxon>
        <taxon>Pseudomonadati</taxon>
        <taxon>Bacteroidota</taxon>
        <taxon>Flavobacteriia</taxon>
        <taxon>Flavobacteriales</taxon>
        <taxon>Flavobacteriaceae</taxon>
        <taxon>Flavobacterium</taxon>
    </lineage>
</organism>
<protein>
    <recommendedName>
        <fullName evidence="6">O-antigen ligase-related domain-containing protein</fullName>
    </recommendedName>
</protein>
<dbReference type="GO" id="GO:0016020">
    <property type="term" value="C:membrane"/>
    <property type="evidence" value="ECO:0007669"/>
    <property type="project" value="UniProtKB-SubCell"/>
</dbReference>
<evidence type="ECO:0000256" key="5">
    <source>
        <dbReference type="SAM" id="Phobius"/>
    </source>
</evidence>
<feature type="transmembrane region" description="Helical" evidence="5">
    <location>
        <begin position="337"/>
        <end position="354"/>
    </location>
</feature>
<dbReference type="Proteomes" id="UP000245449">
    <property type="component" value="Unassembled WGS sequence"/>
</dbReference>
<feature type="transmembrane region" description="Helical" evidence="5">
    <location>
        <begin position="12"/>
        <end position="28"/>
    </location>
</feature>
<keyword evidence="8" id="KW-1185">Reference proteome</keyword>
<dbReference type="AlphaFoldDB" id="A0A2U1JI82"/>
<dbReference type="EMBL" id="QCZI01000010">
    <property type="protein sequence ID" value="PWA04890.1"/>
    <property type="molecule type" value="Genomic_DNA"/>
</dbReference>
<feature type="transmembrane region" description="Helical" evidence="5">
    <location>
        <begin position="63"/>
        <end position="81"/>
    </location>
</feature>
<feature type="transmembrane region" description="Helical" evidence="5">
    <location>
        <begin position="212"/>
        <end position="237"/>
    </location>
</feature>
<evidence type="ECO:0000259" key="6">
    <source>
        <dbReference type="Pfam" id="PF04932"/>
    </source>
</evidence>
<feature type="transmembrane region" description="Helical" evidence="5">
    <location>
        <begin position="374"/>
        <end position="402"/>
    </location>
</feature>
<comment type="subcellular location">
    <subcellularLocation>
        <location evidence="1">Membrane</location>
        <topology evidence="1">Multi-pass membrane protein</topology>
    </subcellularLocation>
</comment>
<comment type="caution">
    <text evidence="7">The sequence shown here is derived from an EMBL/GenBank/DDBJ whole genome shotgun (WGS) entry which is preliminary data.</text>
</comment>
<evidence type="ECO:0000256" key="2">
    <source>
        <dbReference type="ARBA" id="ARBA00022692"/>
    </source>
</evidence>
<feature type="transmembrane region" description="Helical" evidence="5">
    <location>
        <begin position="249"/>
        <end position="270"/>
    </location>
</feature>
<evidence type="ECO:0000256" key="3">
    <source>
        <dbReference type="ARBA" id="ARBA00022989"/>
    </source>
</evidence>
<evidence type="ECO:0000313" key="8">
    <source>
        <dbReference type="Proteomes" id="UP000245449"/>
    </source>
</evidence>
<feature type="transmembrane region" description="Helical" evidence="5">
    <location>
        <begin position="181"/>
        <end position="200"/>
    </location>
</feature>
<dbReference type="RefSeq" id="WP_116725037.1">
    <property type="nucleotide sequence ID" value="NZ_QCZI01000010.1"/>
</dbReference>
<evidence type="ECO:0000256" key="1">
    <source>
        <dbReference type="ARBA" id="ARBA00004141"/>
    </source>
</evidence>
<feature type="transmembrane region" description="Helical" evidence="5">
    <location>
        <begin position="117"/>
        <end position="134"/>
    </location>
</feature>
<dbReference type="InterPro" id="IPR007016">
    <property type="entry name" value="O-antigen_ligase-rel_domated"/>
</dbReference>
<keyword evidence="4 5" id="KW-0472">Membrane</keyword>
<accession>A0A2U1JI82</accession>
<feature type="transmembrane region" description="Helical" evidence="5">
    <location>
        <begin position="87"/>
        <end position="105"/>
    </location>
</feature>
<dbReference type="Pfam" id="PF04932">
    <property type="entry name" value="Wzy_C"/>
    <property type="match status" value="1"/>
</dbReference>
<sequence>MNINYHKKTNIYFSYLYVFLILFFSTKASALSSSILLTRSVAFTLLIFFLFNKINIEKKFFKFVIFFFLFALIICYKYDSIQPFIDFLFFFVDVILLAYFSLKFVGSNFFIIFEKIVYKWALFSAPLFLLQLIIPDTIFKLNATVGSILSMSKLELNRENYSNSILFTMNNAEHIERNCGFMWEPGAFGAMLIIAFVIYLNSINFKFSKKSIVYLLLILSTFSTTAYLNLLLIPFFYLFNSKQNKNYVLIGSIMIIGVVLFLNFSSTVFLDKIFFQLNTIDTNLNLLDYKEETVALDRFASLIYLLPEIQKNFWLGTGWSYVNDIATSKTVNLSNGLAFYFVIFGFVGFMYLIFNLFKTALKLFDKNKKQAGLFVILILNIGFSNPTFLLPFFISLQLFYLLKFDNKFYFNNKKIQFHGN</sequence>
<gene>
    <name evidence="7" type="ORF">DB895_08980</name>
</gene>
<evidence type="ECO:0000313" key="7">
    <source>
        <dbReference type="EMBL" id="PWA04890.1"/>
    </source>
</evidence>
<keyword evidence="2 5" id="KW-0812">Transmembrane</keyword>
<feature type="domain" description="O-antigen ligase-related" evidence="6">
    <location>
        <begin position="212"/>
        <end position="352"/>
    </location>
</feature>